<dbReference type="InterPro" id="IPR019160">
    <property type="entry name" value="Sec3_CC"/>
</dbReference>
<comment type="similarity">
    <text evidence="1">Belongs to the SEC3 family.</text>
</comment>
<evidence type="ECO:0000313" key="8">
    <source>
        <dbReference type="Proteomes" id="UP001365542"/>
    </source>
</evidence>
<dbReference type="EMBL" id="JAVHJO010000004">
    <property type="protein sequence ID" value="KAK6541255.1"/>
    <property type="molecule type" value="Genomic_DNA"/>
</dbReference>
<dbReference type="GO" id="GO:0006887">
    <property type="term" value="P:exocytosis"/>
    <property type="evidence" value="ECO:0007669"/>
    <property type="project" value="UniProtKB-KW"/>
</dbReference>
<keyword evidence="3" id="KW-0268">Exocytosis</keyword>
<dbReference type="Pfam" id="PF20654">
    <property type="entry name" value="Sec3_C-term"/>
    <property type="match status" value="1"/>
</dbReference>
<dbReference type="GO" id="GO:0000145">
    <property type="term" value="C:exocyst"/>
    <property type="evidence" value="ECO:0007669"/>
    <property type="project" value="InterPro"/>
</dbReference>
<feature type="domain" description="Exocyst complex component Sec3 PIP2-binding N-terminal" evidence="6">
    <location>
        <begin position="84"/>
        <end position="169"/>
    </location>
</feature>
<dbReference type="InterPro" id="IPR048628">
    <property type="entry name" value="Sec3_C"/>
</dbReference>
<feature type="region of interest" description="Disordered" evidence="5">
    <location>
        <begin position="954"/>
        <end position="988"/>
    </location>
</feature>
<feature type="compositionally biased region" description="Polar residues" evidence="5">
    <location>
        <begin position="555"/>
        <end position="566"/>
    </location>
</feature>
<feature type="compositionally biased region" description="Polar residues" evidence="5">
    <location>
        <begin position="235"/>
        <end position="246"/>
    </location>
</feature>
<feature type="region of interest" description="Disordered" evidence="5">
    <location>
        <begin position="477"/>
        <end position="594"/>
    </location>
</feature>
<feature type="compositionally biased region" description="Basic and acidic residues" evidence="5">
    <location>
        <begin position="488"/>
        <end position="497"/>
    </location>
</feature>
<dbReference type="GO" id="GO:0005886">
    <property type="term" value="C:plasma membrane"/>
    <property type="evidence" value="ECO:0007669"/>
    <property type="project" value="TreeGrafter"/>
</dbReference>
<dbReference type="PANTHER" id="PTHR16092:SF14">
    <property type="entry name" value="EXOCYST COMPLEX COMPONENT 1 ISOFORM X1"/>
    <property type="match status" value="1"/>
</dbReference>
<evidence type="ECO:0000256" key="3">
    <source>
        <dbReference type="ARBA" id="ARBA00022483"/>
    </source>
</evidence>
<dbReference type="Proteomes" id="UP001365542">
    <property type="component" value="Unassembled WGS sequence"/>
</dbReference>
<feature type="compositionally biased region" description="Low complexity" evidence="5">
    <location>
        <begin position="15"/>
        <end position="27"/>
    </location>
</feature>
<feature type="compositionally biased region" description="Polar residues" evidence="5">
    <location>
        <begin position="967"/>
        <end position="977"/>
    </location>
</feature>
<dbReference type="CDD" id="cd13315">
    <property type="entry name" value="PH_Sec3"/>
    <property type="match status" value="1"/>
</dbReference>
<feature type="region of interest" description="Disordered" evidence="5">
    <location>
        <begin position="177"/>
        <end position="352"/>
    </location>
</feature>
<keyword evidence="4" id="KW-0175">Coiled coil</keyword>
<evidence type="ECO:0000256" key="1">
    <source>
        <dbReference type="ARBA" id="ARBA00006518"/>
    </source>
</evidence>
<reference evidence="7 8" key="1">
    <citation type="submission" date="2019-10" db="EMBL/GenBank/DDBJ databases">
        <authorList>
            <person name="Palmer J.M."/>
        </authorList>
    </citation>
    <scope>NUCLEOTIDE SEQUENCE [LARGE SCALE GENOMIC DNA]</scope>
    <source>
        <strain evidence="7 8">TWF694</strain>
    </source>
</reference>
<feature type="compositionally biased region" description="Polar residues" evidence="5">
    <location>
        <begin position="342"/>
        <end position="352"/>
    </location>
</feature>
<feature type="compositionally biased region" description="Polar residues" evidence="5">
    <location>
        <begin position="535"/>
        <end position="545"/>
    </location>
</feature>
<sequence>MASPYSSVSSATGGAPHSPSVASSSTASHREVYENERTRIQQSCFSRADADGQLLECYITHVRVIEDAVHPSAPPPPDYHPGPDARKNRVIIVAVRKSGRVRLHKARENNTGSFSIGKSWYLDDLTRIENDPGCTGFTATIGKPYYWQTRTSREKEAFVASLFRIFKKYTGGKTPTLIGFESITSSEGRPSTATSDIFLGDSLNGQRQSPAPTPPGTLSAASRPKLSVDPESRPHSQSSDLSINPRTQRRPTNESTRTPLSPAVFEPKSAYPDTDQPASQAEKLVEDNGLIMDPTTRQRKQIPPGGDGGVLPTAPKARNGLPTSPKGIKSDPITSGPPPTIPQQASGEQSISVQTASYPANLKLTQTQGPPPTPSTPSTPLTAFPQLQKVATKSSTKDIAAKFRLAADAYAAGGALSKAANRNRGLLNPTLANALASAPSVASPSFAPERAAIRDLKTGNGDAAKVGVTISKEDLLRGKMGPSLQDSLPEKSPRRPESPALQNLPESIKAPTMNSTDIGERAPSALDNRPIPSIDISQTPDSSASKPERSRDATPSESRNMLSDPQNGAEGKPPVQGDEKTFSKTSLLSVRHKRPRSTAATLARTRYMSQIDLSSLTVDIDAVLDEFGWDGRTMKIDDLEAEVRQELAKVESGNIWMATDDENKAANNTRIDELARRLDETLVQCDELDGLLTLYAVELMSLQDDIAYIENQSQGLQVQTANQKILQKELELLLQTVSISPDEISTLQNAKVTSENLPDIESSLCVLYKAIITIDPSVINTASSKPGSVDGEPDDTVAEEAGMGKMMALKDKKDKYVEDSKMFCRRLMAYMTIKYRQDLMTLVKPADASSASRSNMKSPIIGRPKTLSHMAAYQSLYKFAGLILFARDIDRSSYLALLKEYSSAVKEQFTEEIRGNILGWKGIIRRPTAEDQEILFTHTEKEIETTSSVKSLGAGVMRSATRAKPFRSQSSESTPKSTPDKVQDGKIPGSDGFSGFLDDIIPLVAAEQNFLSEFFHMSSNHHQSFLEFVQSGHPDDRQPSDLNIRRVPEQDKQVGKKIYETMAEVFGFLGTEMQNFVAGITANDPLQGVGVIYAVEKKLGLFREGTNQEFLVKALLKMNEQLKSSFINFLKEQVRAIEATKVKAKKKRAVLDFIKSFPAFSAKIEDQLPPEQLTNEILEVREMVNNGYSILNRAMFDALQTIAKQASSAGGAQSADPDDKEALNYHITIIQNMDYYTEALEIRNNSILQDSKQKAEEEYREHLGAYVGAVIRKYLEKTLDFVEGVEALEQTATPPEILAKKNFTKLKFKEILNDNQKEISGSNVKDGIKALVKRVTKQFGDEGSLDPLSIRVLKEAENQYLKLVNRINSLLQGTYRDQGLEMPLKREDVTAAFAKQMSAK</sequence>
<name>A0AAV9XGN4_9PEZI</name>
<feature type="region of interest" description="Disordered" evidence="5">
    <location>
        <begin position="363"/>
        <end position="382"/>
    </location>
</feature>
<comment type="caution">
    <text evidence="7">The sequence shown here is derived from an EMBL/GenBank/DDBJ whole genome shotgun (WGS) entry which is preliminary data.</text>
</comment>
<proteinExistence type="inferred from homology"/>
<dbReference type="GO" id="GO:0005546">
    <property type="term" value="F:phosphatidylinositol-4,5-bisphosphate binding"/>
    <property type="evidence" value="ECO:0007669"/>
    <property type="project" value="TreeGrafter"/>
</dbReference>
<dbReference type="Pfam" id="PF15277">
    <property type="entry name" value="Sec3-PIP2_bind"/>
    <property type="match status" value="1"/>
</dbReference>
<accession>A0AAV9XGN4</accession>
<dbReference type="Gene3D" id="2.30.29.90">
    <property type="match status" value="1"/>
</dbReference>
<evidence type="ECO:0000313" key="7">
    <source>
        <dbReference type="EMBL" id="KAK6541255.1"/>
    </source>
</evidence>
<gene>
    <name evidence="7" type="ORF">TWF694_008621</name>
</gene>
<keyword evidence="2" id="KW-0813">Transport</keyword>
<evidence type="ECO:0000256" key="2">
    <source>
        <dbReference type="ARBA" id="ARBA00022448"/>
    </source>
</evidence>
<feature type="region of interest" description="Disordered" evidence="5">
    <location>
        <begin position="1"/>
        <end position="33"/>
    </location>
</feature>
<keyword evidence="8" id="KW-1185">Reference proteome</keyword>
<evidence type="ECO:0000256" key="5">
    <source>
        <dbReference type="SAM" id="MobiDB-lite"/>
    </source>
</evidence>
<feature type="compositionally biased region" description="Polar residues" evidence="5">
    <location>
        <begin position="1"/>
        <end position="12"/>
    </location>
</feature>
<organism evidence="7 8">
    <name type="scientific">Orbilia ellipsospora</name>
    <dbReference type="NCBI Taxonomy" id="2528407"/>
    <lineage>
        <taxon>Eukaryota</taxon>
        <taxon>Fungi</taxon>
        <taxon>Dikarya</taxon>
        <taxon>Ascomycota</taxon>
        <taxon>Pezizomycotina</taxon>
        <taxon>Orbiliomycetes</taxon>
        <taxon>Orbiliales</taxon>
        <taxon>Orbiliaceae</taxon>
        <taxon>Orbilia</taxon>
    </lineage>
</organism>
<dbReference type="InterPro" id="IPR028258">
    <property type="entry name" value="Sec3-PIP2_bind"/>
</dbReference>
<dbReference type="Pfam" id="PF09763">
    <property type="entry name" value="Sec3_CC"/>
    <property type="match status" value="1"/>
</dbReference>
<protein>
    <recommendedName>
        <fullName evidence="6">Exocyst complex component Sec3 PIP2-binding N-terminal domain-containing protein</fullName>
    </recommendedName>
</protein>
<evidence type="ECO:0000256" key="4">
    <source>
        <dbReference type="ARBA" id="ARBA00023054"/>
    </source>
</evidence>
<dbReference type="PANTHER" id="PTHR16092">
    <property type="entry name" value="SEC3/SYNTAXIN-RELATED"/>
    <property type="match status" value="1"/>
</dbReference>
<feature type="compositionally biased region" description="Polar residues" evidence="5">
    <location>
        <begin position="182"/>
        <end position="195"/>
    </location>
</feature>
<dbReference type="GO" id="GO:0006893">
    <property type="term" value="P:Golgi to plasma membrane transport"/>
    <property type="evidence" value="ECO:0007669"/>
    <property type="project" value="TreeGrafter"/>
</dbReference>
<evidence type="ECO:0000259" key="6">
    <source>
        <dbReference type="SMART" id="SM01313"/>
    </source>
</evidence>
<dbReference type="SMART" id="SM01313">
    <property type="entry name" value="Sec3-PIP2_bind"/>
    <property type="match status" value="1"/>
</dbReference>